<protein>
    <submittedName>
        <fullName evidence="2">Uncharacterized protein</fullName>
    </submittedName>
</protein>
<feature type="compositionally biased region" description="Low complexity" evidence="1">
    <location>
        <begin position="213"/>
        <end position="224"/>
    </location>
</feature>
<dbReference type="OrthoDB" id="5153472at2759"/>
<gene>
    <name evidence="2" type="ORF">E4U60_005660</name>
</gene>
<organism evidence="2 3">
    <name type="scientific">Claviceps pazoutovae</name>
    <dbReference type="NCBI Taxonomy" id="1649127"/>
    <lineage>
        <taxon>Eukaryota</taxon>
        <taxon>Fungi</taxon>
        <taxon>Dikarya</taxon>
        <taxon>Ascomycota</taxon>
        <taxon>Pezizomycotina</taxon>
        <taxon>Sordariomycetes</taxon>
        <taxon>Hypocreomycetidae</taxon>
        <taxon>Hypocreales</taxon>
        <taxon>Clavicipitaceae</taxon>
        <taxon>Claviceps</taxon>
    </lineage>
</organism>
<dbReference type="AlphaFoldDB" id="A0A9P7SES7"/>
<reference evidence="2 3" key="1">
    <citation type="journal article" date="2020" name="bioRxiv">
        <title>Whole genome comparisons of ergot fungi reveals the divergence and evolution of species within the genus Claviceps are the result of varying mechanisms driving genome evolution and host range expansion.</title>
        <authorList>
            <person name="Wyka S.A."/>
            <person name="Mondo S.J."/>
            <person name="Liu M."/>
            <person name="Dettman J."/>
            <person name="Nalam V."/>
            <person name="Broders K.D."/>
        </authorList>
    </citation>
    <scope>NUCLEOTIDE SEQUENCE [LARGE SCALE GENOMIC DNA]</scope>
    <source>
        <strain evidence="2 3">CCC 1485</strain>
    </source>
</reference>
<feature type="region of interest" description="Disordered" evidence="1">
    <location>
        <begin position="284"/>
        <end position="308"/>
    </location>
</feature>
<name>A0A9P7SES7_9HYPO</name>
<feature type="compositionally biased region" description="Basic residues" evidence="1">
    <location>
        <begin position="225"/>
        <end position="246"/>
    </location>
</feature>
<accession>A0A9P7SES7</accession>
<keyword evidence="3" id="KW-1185">Reference proteome</keyword>
<feature type="compositionally biased region" description="Low complexity" evidence="1">
    <location>
        <begin position="158"/>
        <end position="174"/>
    </location>
</feature>
<feature type="compositionally biased region" description="Basic residues" evidence="1">
    <location>
        <begin position="291"/>
        <end position="300"/>
    </location>
</feature>
<dbReference type="Proteomes" id="UP000706124">
    <property type="component" value="Unassembled WGS sequence"/>
</dbReference>
<evidence type="ECO:0000313" key="3">
    <source>
        <dbReference type="Proteomes" id="UP000706124"/>
    </source>
</evidence>
<feature type="compositionally biased region" description="Basic residues" evidence="1">
    <location>
        <begin position="178"/>
        <end position="194"/>
    </location>
</feature>
<comment type="caution">
    <text evidence="2">The sequence shown here is derived from an EMBL/GenBank/DDBJ whole genome shotgun (WGS) entry which is preliminary data.</text>
</comment>
<evidence type="ECO:0000256" key="1">
    <source>
        <dbReference type="SAM" id="MobiDB-lite"/>
    </source>
</evidence>
<evidence type="ECO:0000313" key="2">
    <source>
        <dbReference type="EMBL" id="KAG5931950.1"/>
    </source>
</evidence>
<feature type="region of interest" description="Disordered" evidence="1">
    <location>
        <begin position="144"/>
        <end position="261"/>
    </location>
</feature>
<dbReference type="EMBL" id="SRPO01000503">
    <property type="protein sequence ID" value="KAG5931950.1"/>
    <property type="molecule type" value="Genomic_DNA"/>
</dbReference>
<proteinExistence type="predicted"/>
<sequence>MTGTGDLYHLHNALVAMIAKKERDYMQEAARQEAKQRREYMGQLWLGQLTTTITYKATDLLVNQHRIAMAALPSSNREVVPLEPCSHRFTQVYGLPCSHVIFQRLVAEEPLRVDDVHHRWLLRKPLYVDEPLLLINDPDIVQTNRGRPALNHPPVSNQPLAVPPQLQAPEPAQASRAGQRRPRQPSRNRGRGTRPLRASVRRNLSQFELDDLASQASEASQSRGQSRRRVRANTNKRARGSTRGRGGRASATVTQQQGQAEEVVALTQMPQQSSPEECIVATQAAYEGARRSTRRGRGTHSRWNDEGE</sequence>